<dbReference type="SUPFAM" id="SSF52540">
    <property type="entry name" value="P-loop containing nucleoside triphosphate hydrolases"/>
    <property type="match status" value="1"/>
</dbReference>
<proteinExistence type="predicted"/>
<dbReference type="Pfam" id="PF00485">
    <property type="entry name" value="PRK"/>
    <property type="match status" value="1"/>
</dbReference>
<evidence type="ECO:0000313" key="3">
    <source>
        <dbReference type="Proteomes" id="UP000217210"/>
    </source>
</evidence>
<name>A0A249L387_9ACTN</name>
<dbReference type="AlphaFoldDB" id="A0A249L387"/>
<keyword evidence="2" id="KW-0067">ATP-binding</keyword>
<dbReference type="GO" id="GO:0016301">
    <property type="term" value="F:kinase activity"/>
    <property type="evidence" value="ECO:0007669"/>
    <property type="project" value="InterPro"/>
</dbReference>
<dbReference type="EMBL" id="CP016779">
    <property type="protein sequence ID" value="ASY23548.1"/>
    <property type="molecule type" value="Genomic_DNA"/>
</dbReference>
<dbReference type="InterPro" id="IPR006083">
    <property type="entry name" value="PRK/URK"/>
</dbReference>
<dbReference type="GO" id="GO:0005524">
    <property type="term" value="F:ATP binding"/>
    <property type="evidence" value="ECO:0007669"/>
    <property type="project" value="UniProtKB-KW"/>
</dbReference>
<dbReference type="Proteomes" id="UP000217210">
    <property type="component" value="Chromosome"/>
</dbReference>
<dbReference type="PANTHER" id="PTHR10285">
    <property type="entry name" value="URIDINE KINASE"/>
    <property type="match status" value="1"/>
</dbReference>
<dbReference type="RefSeq" id="WP_095687824.1">
    <property type="nucleotide sequence ID" value="NZ_CP016779.1"/>
</dbReference>
<protein>
    <submittedName>
        <fullName evidence="2">Putative ABC transport system ATP-binding protein</fullName>
    </submittedName>
</protein>
<keyword evidence="2" id="KW-0547">Nucleotide-binding</keyword>
<evidence type="ECO:0000259" key="1">
    <source>
        <dbReference type="Pfam" id="PF00485"/>
    </source>
</evidence>
<feature type="domain" description="Phosphoribulokinase/uridine kinase" evidence="1">
    <location>
        <begin position="27"/>
        <end position="208"/>
    </location>
</feature>
<dbReference type="InterPro" id="IPR027417">
    <property type="entry name" value="P-loop_NTPase"/>
</dbReference>
<dbReference type="OrthoDB" id="3192509at2"/>
<evidence type="ECO:0000313" key="2">
    <source>
        <dbReference type="EMBL" id="ASY23548.1"/>
    </source>
</evidence>
<keyword evidence="3" id="KW-1185">Reference proteome</keyword>
<reference evidence="2 3" key="1">
    <citation type="submission" date="2016-07" db="EMBL/GenBank/DDBJ databases">
        <title>High microdiversification within the ubiquitous acI lineage of Actinobacteria.</title>
        <authorList>
            <person name="Neuenschwander S.M."/>
            <person name="Salcher M."/>
            <person name="Ghai R."/>
            <person name="Pernthaler J."/>
        </authorList>
    </citation>
    <scope>NUCLEOTIDE SEQUENCE [LARGE SCALE GENOMIC DNA]</scope>
    <source>
        <strain evidence="2">MMS-IIB-91</strain>
    </source>
</reference>
<organism evidence="2 3">
    <name type="scientific">Candidatus Nanopelagicus abundans</name>
    <dbReference type="NCBI Taxonomy" id="1884916"/>
    <lineage>
        <taxon>Bacteria</taxon>
        <taxon>Bacillati</taxon>
        <taxon>Actinomycetota</taxon>
        <taxon>Actinomycetes</taxon>
        <taxon>Candidatus Nanopelagicales</taxon>
        <taxon>Candidatus Nanopelagicaceae</taxon>
        <taxon>Candidatus Nanopelagicus</taxon>
    </lineage>
</organism>
<dbReference type="Gene3D" id="3.40.50.300">
    <property type="entry name" value="P-loop containing nucleotide triphosphate hydrolases"/>
    <property type="match status" value="2"/>
</dbReference>
<accession>A0A249L387</accession>
<sequence length="210" mass="24087">MPIIINTIEEALKRLRSLNENNNQRIIIGIVGKPGAGKSTLTSYLLENLVKEKAVLVPMDGYHLSNKLLEEYEKADRKGAYDTFDARGYSELIKRIKSDSDSDIYFPIFHREIEESIVAEGVVLKECKVVLTEGNYLLLDNHGWQDVKSFFTESWYIQIDDDLRRERLMARSIRYGRSPEIAYKWTHGSDEVNAKVVETTMNNADVILAL</sequence>
<dbReference type="KEGG" id="nab:B1sIIB91_01195"/>
<dbReference type="NCBIfam" id="NF006743">
    <property type="entry name" value="PRK09270.1-2"/>
    <property type="match status" value="1"/>
</dbReference>
<gene>
    <name evidence="2" type="ORF">B1sIIB91_01195</name>
</gene>